<protein>
    <submittedName>
        <fullName evidence="1">Uncharacterized protein</fullName>
    </submittedName>
</protein>
<reference evidence="1 2" key="1">
    <citation type="journal article" date="2019" name="Syst. Appl. Microbiol.">
        <title>Characterization of Bifidobacterium species in feaces of the Egyptian fruit bat: Description of B. vespertilionis sp. nov. and B. rousetti sp. nov.</title>
        <authorList>
            <person name="Modesto M."/>
            <person name="Satti M."/>
            <person name="Watanabe K."/>
            <person name="Puglisi E."/>
            <person name="Morelli L."/>
            <person name="Huang C.-H."/>
            <person name="Liou J.-S."/>
            <person name="Miyashita M."/>
            <person name="Tamura T."/>
            <person name="Saito S."/>
            <person name="Mori K."/>
            <person name="Huang L."/>
            <person name="Sciavilla P."/>
            <person name="Sandri C."/>
            <person name="Spiezio C."/>
            <person name="Vitali F."/>
            <person name="Cavalieri D."/>
            <person name="Perpetuini G."/>
            <person name="Tofalo R."/>
            <person name="Bonetti A."/>
            <person name="Arita M."/>
            <person name="Mattarelli P."/>
        </authorList>
    </citation>
    <scope>NUCLEOTIDE SEQUENCE [LARGE SCALE GENOMIC DNA]</scope>
    <source>
        <strain evidence="1 2">RST17</strain>
    </source>
</reference>
<dbReference type="AlphaFoldDB" id="A0A5M9ZKK2"/>
<evidence type="ECO:0000313" key="1">
    <source>
        <dbReference type="EMBL" id="KAA8828121.1"/>
    </source>
</evidence>
<dbReference type="RefSeq" id="WP_150379287.1">
    <property type="nucleotide sequence ID" value="NZ_RZUH01000004.1"/>
</dbReference>
<comment type="caution">
    <text evidence="1">The sequence shown here is derived from an EMBL/GenBank/DDBJ whole genome shotgun (WGS) entry which is preliminary data.</text>
</comment>
<dbReference type="EMBL" id="RZUH01000004">
    <property type="protein sequence ID" value="KAA8828121.1"/>
    <property type="molecule type" value="Genomic_DNA"/>
</dbReference>
<sequence length="85" mass="9216">MMSFVEDGSRPFDYVERLQDGPDGFEARIVRIAAGLPFDATVIMPLEAVPADTADAEPVGDHAVLHHATPDLAAAEDWVLAWANR</sequence>
<evidence type="ECO:0000313" key="2">
    <source>
        <dbReference type="Proteomes" id="UP000410049"/>
    </source>
</evidence>
<gene>
    <name evidence="1" type="ORF">EMO91_06685</name>
</gene>
<dbReference type="Proteomes" id="UP000410049">
    <property type="component" value="Unassembled WGS sequence"/>
</dbReference>
<organism evidence="1 2">
    <name type="scientific">Bifidobacterium myosotis</name>
    <dbReference type="NCBI Taxonomy" id="1630166"/>
    <lineage>
        <taxon>Bacteria</taxon>
        <taxon>Bacillati</taxon>
        <taxon>Actinomycetota</taxon>
        <taxon>Actinomycetes</taxon>
        <taxon>Bifidobacteriales</taxon>
        <taxon>Bifidobacteriaceae</taxon>
        <taxon>Bifidobacterium</taxon>
    </lineage>
</organism>
<accession>A0A5M9ZKK2</accession>
<proteinExistence type="predicted"/>
<name>A0A5M9ZKK2_9BIFI</name>